<evidence type="ECO:0000259" key="8">
    <source>
        <dbReference type="Pfam" id="PF13720"/>
    </source>
</evidence>
<protein>
    <submittedName>
        <fullName evidence="9">UDP-N-acetylglucosamine acyltransferase</fullName>
    </submittedName>
</protein>
<name>A0A1J1E1W7_9FLAO</name>
<dbReference type="Pfam" id="PF00132">
    <property type="entry name" value="Hexapep"/>
    <property type="match status" value="2"/>
</dbReference>
<dbReference type="OrthoDB" id="9807278at2"/>
<dbReference type="InterPro" id="IPR001451">
    <property type="entry name" value="Hexapep"/>
</dbReference>
<dbReference type="InterPro" id="IPR029098">
    <property type="entry name" value="Acetyltransf_C"/>
</dbReference>
<keyword evidence="7 9" id="KW-0012">Acyltransferase</keyword>
<dbReference type="EMBL" id="AP014564">
    <property type="protein sequence ID" value="BAV94949.1"/>
    <property type="molecule type" value="Genomic_DNA"/>
</dbReference>
<keyword evidence="6" id="KW-0443">Lipid metabolism</keyword>
<proteinExistence type="predicted"/>
<dbReference type="InterPro" id="IPR011004">
    <property type="entry name" value="Trimer_LpxA-like_sf"/>
</dbReference>
<keyword evidence="5" id="KW-0677">Repeat</keyword>
<dbReference type="PANTHER" id="PTHR43480:SF1">
    <property type="entry name" value="ACYL-[ACYL-CARRIER-PROTEIN]--UDP-N-ACETYLGLUCOSAMINE O-ACYLTRANSFERASE, MITOCHONDRIAL-RELATED"/>
    <property type="match status" value="1"/>
</dbReference>
<dbReference type="Gene3D" id="1.20.1180.10">
    <property type="entry name" value="Udp N-acetylglucosamine O-acyltransferase, C-terminal domain"/>
    <property type="match status" value="1"/>
</dbReference>
<keyword evidence="2" id="KW-0444">Lipid biosynthesis</keyword>
<dbReference type="InterPro" id="IPR018357">
    <property type="entry name" value="Hexapep_transf_CS"/>
</dbReference>
<accession>A0A1J1E1W7</accession>
<keyword evidence="1" id="KW-0963">Cytoplasm</keyword>
<evidence type="ECO:0000313" key="10">
    <source>
        <dbReference type="Proteomes" id="UP000243197"/>
    </source>
</evidence>
<dbReference type="Gene3D" id="2.160.10.10">
    <property type="entry name" value="Hexapeptide repeat proteins"/>
    <property type="match status" value="1"/>
</dbReference>
<dbReference type="Proteomes" id="UP000243197">
    <property type="component" value="Chromosome"/>
</dbReference>
<feature type="domain" description="UDP N-acetylglucosamine O-acyltransferase C-terminal" evidence="8">
    <location>
        <begin position="173"/>
        <end position="254"/>
    </location>
</feature>
<dbReference type="NCBIfam" id="NF003657">
    <property type="entry name" value="PRK05289.1"/>
    <property type="match status" value="1"/>
</dbReference>
<dbReference type="KEGG" id="ise:JBKA6_0936"/>
<dbReference type="InterPro" id="IPR010137">
    <property type="entry name" value="Lipid_A_LpxA"/>
</dbReference>
<keyword evidence="10" id="KW-1185">Reference proteome</keyword>
<evidence type="ECO:0000256" key="3">
    <source>
        <dbReference type="ARBA" id="ARBA00022556"/>
    </source>
</evidence>
<dbReference type="PROSITE" id="PS00101">
    <property type="entry name" value="HEXAPEP_TRANSFERASES"/>
    <property type="match status" value="1"/>
</dbReference>
<dbReference type="PIRSF" id="PIRSF000456">
    <property type="entry name" value="UDP-GlcNAc_acltr"/>
    <property type="match status" value="1"/>
</dbReference>
<keyword evidence="4 9" id="KW-0808">Transferase</keyword>
<sequence length="256" mass="27793">MDKKLVHIDPCAKIHSSVVVEPFTTIYGDVKIGEGTWIGPNVTIMDGARIGKNCKIFPGAVISAIPQDLKFSGEPSLAIVGDNTIIRECVTINRGTSDMGRTTIGNSCLIMAYTHVAHDTVIGDNVIIANGTALGGHIKIGDYAVIGGLVAVHQFVRIGCHSMISGASGVRKDVPPYITAGKTPLSFSGINSVGLKRRGFTKDKIREIQNIYKIIYLQKYNTTQALEYVKLNVKETHERNEILEFIKNSDRGIIKA</sequence>
<evidence type="ECO:0000256" key="7">
    <source>
        <dbReference type="ARBA" id="ARBA00023315"/>
    </source>
</evidence>
<dbReference type="GO" id="GO:0008780">
    <property type="term" value="F:acyl-[acyl-carrier-protein]-UDP-N-acetylglucosamine O-acyltransferase activity"/>
    <property type="evidence" value="ECO:0007669"/>
    <property type="project" value="InterPro"/>
</dbReference>
<keyword evidence="3" id="KW-0441">Lipid A biosynthesis</keyword>
<evidence type="ECO:0000256" key="6">
    <source>
        <dbReference type="ARBA" id="ARBA00023098"/>
    </source>
</evidence>
<dbReference type="PANTHER" id="PTHR43480">
    <property type="entry name" value="ACYL-[ACYL-CARRIER-PROTEIN]--UDP-N-ACETYLGLUCOSAMINE O-ACYLTRANSFERASE"/>
    <property type="match status" value="1"/>
</dbReference>
<evidence type="ECO:0000256" key="1">
    <source>
        <dbReference type="ARBA" id="ARBA00022490"/>
    </source>
</evidence>
<evidence type="ECO:0000256" key="4">
    <source>
        <dbReference type="ARBA" id="ARBA00022679"/>
    </source>
</evidence>
<organism evidence="9 10">
    <name type="scientific">Ichthyobacterium seriolicida</name>
    <dbReference type="NCBI Taxonomy" id="242600"/>
    <lineage>
        <taxon>Bacteria</taxon>
        <taxon>Pseudomonadati</taxon>
        <taxon>Bacteroidota</taxon>
        <taxon>Flavobacteriia</taxon>
        <taxon>Flavobacteriales</taxon>
        <taxon>Ichthyobacteriaceae</taxon>
        <taxon>Ichthyobacterium</taxon>
    </lineage>
</organism>
<dbReference type="GO" id="GO:0016020">
    <property type="term" value="C:membrane"/>
    <property type="evidence" value="ECO:0007669"/>
    <property type="project" value="GOC"/>
</dbReference>
<dbReference type="CDD" id="cd03351">
    <property type="entry name" value="LbH_UDP-GlcNAc_AT"/>
    <property type="match status" value="1"/>
</dbReference>
<dbReference type="SUPFAM" id="SSF51161">
    <property type="entry name" value="Trimeric LpxA-like enzymes"/>
    <property type="match status" value="1"/>
</dbReference>
<dbReference type="InterPro" id="IPR037157">
    <property type="entry name" value="Acetyltransf_C_sf"/>
</dbReference>
<dbReference type="RefSeq" id="WP_096686339.1">
    <property type="nucleotide sequence ID" value="NZ_AP014564.1"/>
</dbReference>
<dbReference type="AlphaFoldDB" id="A0A1J1E1W7"/>
<evidence type="ECO:0000256" key="2">
    <source>
        <dbReference type="ARBA" id="ARBA00022516"/>
    </source>
</evidence>
<dbReference type="GO" id="GO:0009245">
    <property type="term" value="P:lipid A biosynthetic process"/>
    <property type="evidence" value="ECO:0007669"/>
    <property type="project" value="UniProtKB-KW"/>
</dbReference>
<reference evidence="9 10" key="1">
    <citation type="submission" date="2014-03" db="EMBL/GenBank/DDBJ databases">
        <title>complete genome sequence of Flavobacteriaceae bacterium JBKA-6.</title>
        <authorList>
            <person name="Takano T."/>
            <person name="Nakamura Y."/>
            <person name="Takuma S."/>
            <person name="Yasuike M."/>
            <person name="Matsuyama T."/>
            <person name="Sakai T."/>
            <person name="Fujiwara A."/>
            <person name="Kimoto K."/>
            <person name="Fukuda Y."/>
            <person name="Kondo H."/>
            <person name="Hirono I."/>
            <person name="Nakayasu C."/>
        </authorList>
    </citation>
    <scope>NUCLEOTIDE SEQUENCE [LARGE SCALE GENOMIC DNA]</scope>
    <source>
        <strain evidence="9 10">JBKA-6</strain>
    </source>
</reference>
<evidence type="ECO:0000256" key="5">
    <source>
        <dbReference type="ARBA" id="ARBA00022737"/>
    </source>
</evidence>
<evidence type="ECO:0000313" key="9">
    <source>
        <dbReference type="EMBL" id="BAV94949.1"/>
    </source>
</evidence>
<dbReference type="Pfam" id="PF13720">
    <property type="entry name" value="Acetyltransf_11"/>
    <property type="match status" value="1"/>
</dbReference>
<gene>
    <name evidence="9" type="ORF">JBKA6_0936</name>
</gene>
<dbReference type="NCBIfam" id="TIGR01852">
    <property type="entry name" value="lipid_A_lpxA"/>
    <property type="match status" value="1"/>
</dbReference>